<feature type="region of interest" description="Disordered" evidence="3">
    <location>
        <begin position="719"/>
        <end position="777"/>
    </location>
</feature>
<evidence type="ECO:0000313" key="5">
    <source>
        <dbReference type="EMBL" id="GEU66342.1"/>
    </source>
</evidence>
<dbReference type="EMBL" id="BKCJ010005366">
    <property type="protein sequence ID" value="GEU66342.1"/>
    <property type="molecule type" value="Genomic_DNA"/>
</dbReference>
<dbReference type="SUPFAM" id="SSF55021">
    <property type="entry name" value="ACT-like"/>
    <property type="match status" value="1"/>
</dbReference>
<sequence>MVLRSAVLPNCSKPPALYLLTVFSLDRKVLIHDVTKVLCELELAIQRVKVTTTPDEKVLDMFFITDGMDQLHTKIRREETCEHLSLMLGACCISCELHLAGPGYNVQQGRSCISEAIAEELFSNELFAKEDCLSSDVLKVKKASITVDNLLSPTHTLLQIHCLDQKGLVYDILKISKDCDIRDDCFTTRQSNQTTKWVGCLRLNWIARLPYIDTMADVNVNAPADQAPTMAPPTRTDDQILPHIRWRKHKFHLRPDSPLHLPNEEHVLGYLKFSAKGTKREVFGMPIPDNLVTADIQGEPYYKEYPDKVANHQRYLAGEKGSDPDSPAPKPAKATKKSKPSAPKADLRPPVTKPASSQQLEPKPAQAKSRGKKRKLVTETYDKPSPAKRSKPGFVTKRRKPTSSLRSVGESVDEGIPEKEPRFDDEEAEVQRALEESLKSVYNAPRGPLPPVVIREPESEKYQPLPEVQGKGKKKVTDEQVSLDLLTLQTPKKKSHADQFIFQRRTSTPTESSGHDESSSSYAELGLTSSGVKSDEDAGPNPGEQDECQTGPNTGDAATSQPQSSPIVHAGPNLKHMDLEATDVSTQPHPEQMDEGFTATAYPKTTAETEAESMVSVIIQQDTSSIPPMTTPIIDLTSRPDSSNRIGELEQIMVNLIQDNKHLEERDLSEADMKEILHQRMWETNSYNTYKDHMMLYEALEKSMNCDHTEELLKDLAEARKKKKKRHDSLKTPPGSPPHQPPPPSPPAGPSRTSRSLGASGSSQVPPPPPPPLSINQEYLHMDNDMAPDAQVHSSDDEDIENAHIPKVNLWKDWWKPLEEDRPATLEPAWSIPSYDYQMEECHKLLTDSVDDSIIKHNVRKPLPLGGSASQVTIQSDFFFNKELEYLRYGSNGSRPALSILKMKAAYYLDVGLEQVVPD</sequence>
<comment type="caution">
    <text evidence="5">The sequence shown here is derived from an EMBL/GenBank/DDBJ whole genome shotgun (WGS) entry which is preliminary data.</text>
</comment>
<protein>
    <recommendedName>
        <fullName evidence="2">ACT domain-containing protein ACR</fullName>
    </recommendedName>
    <alternativeName>
        <fullName evidence="2">Protein ACT DOMAIN REPEATS</fullName>
    </alternativeName>
</protein>
<comment type="function">
    <text evidence="2">Binds amino acids.</text>
</comment>
<evidence type="ECO:0000259" key="4">
    <source>
        <dbReference type="PROSITE" id="PS51671"/>
    </source>
</evidence>
<organism evidence="5">
    <name type="scientific">Tanacetum cinerariifolium</name>
    <name type="common">Dalmatian daisy</name>
    <name type="synonym">Chrysanthemum cinerariifolium</name>
    <dbReference type="NCBI Taxonomy" id="118510"/>
    <lineage>
        <taxon>Eukaryota</taxon>
        <taxon>Viridiplantae</taxon>
        <taxon>Streptophyta</taxon>
        <taxon>Embryophyta</taxon>
        <taxon>Tracheophyta</taxon>
        <taxon>Spermatophyta</taxon>
        <taxon>Magnoliopsida</taxon>
        <taxon>eudicotyledons</taxon>
        <taxon>Gunneridae</taxon>
        <taxon>Pentapetalae</taxon>
        <taxon>asterids</taxon>
        <taxon>campanulids</taxon>
        <taxon>Asterales</taxon>
        <taxon>Asteraceae</taxon>
        <taxon>Asteroideae</taxon>
        <taxon>Anthemideae</taxon>
        <taxon>Anthemidinae</taxon>
        <taxon>Tanacetum</taxon>
    </lineage>
</organism>
<feature type="compositionally biased region" description="Pro residues" evidence="3">
    <location>
        <begin position="734"/>
        <end position="749"/>
    </location>
</feature>
<dbReference type="InterPro" id="IPR002912">
    <property type="entry name" value="ACT_dom"/>
</dbReference>
<proteinExistence type="predicted"/>
<evidence type="ECO:0000256" key="3">
    <source>
        <dbReference type="SAM" id="MobiDB-lite"/>
    </source>
</evidence>
<accession>A0A6L2M1A7</accession>
<dbReference type="Pfam" id="PF24931">
    <property type="entry name" value="ACT_ACR9_3rd"/>
    <property type="match status" value="1"/>
</dbReference>
<dbReference type="GO" id="GO:0016597">
    <property type="term" value="F:amino acid binding"/>
    <property type="evidence" value="ECO:0007669"/>
    <property type="project" value="UniProtKB-UniRule"/>
</dbReference>
<name>A0A6L2M1A7_TANCI</name>
<keyword evidence="1 2" id="KW-0677">Repeat</keyword>
<dbReference type="AlphaFoldDB" id="A0A6L2M1A7"/>
<dbReference type="PROSITE" id="PS51671">
    <property type="entry name" value="ACT"/>
    <property type="match status" value="1"/>
</dbReference>
<reference evidence="5" key="1">
    <citation type="journal article" date="2019" name="Sci. Rep.">
        <title>Draft genome of Tanacetum cinerariifolium, the natural source of mosquito coil.</title>
        <authorList>
            <person name="Yamashiro T."/>
            <person name="Shiraishi A."/>
            <person name="Satake H."/>
            <person name="Nakayama K."/>
        </authorList>
    </citation>
    <scope>NUCLEOTIDE SEQUENCE</scope>
</reference>
<dbReference type="InterPro" id="IPR040217">
    <property type="entry name" value="ACR1-12"/>
</dbReference>
<feature type="domain" description="ACT" evidence="4">
    <location>
        <begin position="19"/>
        <end position="102"/>
    </location>
</feature>
<feature type="compositionally biased region" description="Basic and acidic residues" evidence="3">
    <location>
        <begin position="429"/>
        <end position="438"/>
    </location>
</feature>
<gene>
    <name evidence="5" type="ORF">Tci_038320</name>
</gene>
<dbReference type="PANTHER" id="PTHR31096:SF65">
    <property type="entry name" value="ACT DOMAIN-CONTAINING PROTEIN ACR9"/>
    <property type="match status" value="1"/>
</dbReference>
<feature type="region of interest" description="Disordered" evidence="3">
    <location>
        <begin position="317"/>
        <end position="571"/>
    </location>
</feature>
<dbReference type="InterPro" id="IPR045865">
    <property type="entry name" value="ACT-like_dom_sf"/>
</dbReference>
<feature type="compositionally biased region" description="Basic residues" evidence="3">
    <location>
        <begin position="386"/>
        <end position="401"/>
    </location>
</feature>
<evidence type="ECO:0000256" key="1">
    <source>
        <dbReference type="ARBA" id="ARBA00022737"/>
    </source>
</evidence>
<evidence type="ECO:0000256" key="2">
    <source>
        <dbReference type="RuleBase" id="RU369043"/>
    </source>
</evidence>
<dbReference type="PANTHER" id="PTHR31096">
    <property type="entry name" value="ACT DOMAIN-CONTAINING PROTEIN ACR4-RELATED"/>
    <property type="match status" value="1"/>
</dbReference>
<feature type="compositionally biased region" description="Polar residues" evidence="3">
    <location>
        <begin position="548"/>
        <end position="566"/>
    </location>
</feature>